<proteinExistence type="predicted"/>
<sequence length="105" mass="11356">MEMCCLCSASAREAGLAQAQMREHHCRYRNTAAATQATDNNNSRRQHQQPSSLPQTLSSSYTNSSSSSLPFLCYCTISGAPKQLLPLLLTSELHVTSLSPAPPVC</sequence>
<feature type="region of interest" description="Disordered" evidence="1">
    <location>
        <begin position="34"/>
        <end position="67"/>
    </location>
</feature>
<protein>
    <submittedName>
        <fullName evidence="2">Uncharacterized protein</fullName>
    </submittedName>
</protein>
<gene>
    <name evidence="2" type="ORF">BCV69DRAFT_118793</name>
</gene>
<evidence type="ECO:0000313" key="3">
    <source>
        <dbReference type="Proteomes" id="UP000245942"/>
    </source>
</evidence>
<reference evidence="2 3" key="1">
    <citation type="journal article" date="2018" name="Mol. Biol. Evol.">
        <title>Broad Genomic Sampling Reveals a Smut Pathogenic Ancestry of the Fungal Clade Ustilaginomycotina.</title>
        <authorList>
            <person name="Kijpornyongpan T."/>
            <person name="Mondo S.J."/>
            <person name="Barry K."/>
            <person name="Sandor L."/>
            <person name="Lee J."/>
            <person name="Lipzen A."/>
            <person name="Pangilinan J."/>
            <person name="LaButti K."/>
            <person name="Hainaut M."/>
            <person name="Henrissat B."/>
            <person name="Grigoriev I.V."/>
            <person name="Spatafora J.W."/>
            <person name="Aime M.C."/>
        </authorList>
    </citation>
    <scope>NUCLEOTIDE SEQUENCE [LARGE SCALE GENOMIC DNA]</scope>
    <source>
        <strain evidence="2 3">MCA 4718</strain>
    </source>
</reference>
<dbReference type="Proteomes" id="UP000245942">
    <property type="component" value="Unassembled WGS sequence"/>
</dbReference>
<accession>A0A316UDX9</accession>
<evidence type="ECO:0000256" key="1">
    <source>
        <dbReference type="SAM" id="MobiDB-lite"/>
    </source>
</evidence>
<dbReference type="AlphaFoldDB" id="A0A316UDX9"/>
<feature type="compositionally biased region" description="Low complexity" evidence="1">
    <location>
        <begin position="48"/>
        <end position="67"/>
    </location>
</feature>
<dbReference type="GeneID" id="37010872"/>
<evidence type="ECO:0000313" key="2">
    <source>
        <dbReference type="EMBL" id="PWN23419.1"/>
    </source>
</evidence>
<organism evidence="2 3">
    <name type="scientific">Pseudomicrostroma glucosiphilum</name>
    <dbReference type="NCBI Taxonomy" id="1684307"/>
    <lineage>
        <taxon>Eukaryota</taxon>
        <taxon>Fungi</taxon>
        <taxon>Dikarya</taxon>
        <taxon>Basidiomycota</taxon>
        <taxon>Ustilaginomycotina</taxon>
        <taxon>Exobasidiomycetes</taxon>
        <taxon>Microstromatales</taxon>
        <taxon>Microstromatales incertae sedis</taxon>
        <taxon>Pseudomicrostroma</taxon>
    </lineage>
</organism>
<keyword evidence="3" id="KW-1185">Reference proteome</keyword>
<name>A0A316UDX9_9BASI</name>
<dbReference type="RefSeq" id="XP_025350579.1">
    <property type="nucleotide sequence ID" value="XM_025489138.1"/>
</dbReference>
<dbReference type="EMBL" id="KZ819322">
    <property type="protein sequence ID" value="PWN23419.1"/>
    <property type="molecule type" value="Genomic_DNA"/>
</dbReference>